<keyword evidence="2" id="KW-1185">Reference proteome</keyword>
<reference evidence="1" key="1">
    <citation type="submission" date="2021-03" db="EMBL/GenBank/DDBJ databases">
        <title>Acanthopleuribacteraceae sp. M133.</title>
        <authorList>
            <person name="Wang G."/>
        </authorList>
    </citation>
    <scope>NUCLEOTIDE SEQUENCE</scope>
    <source>
        <strain evidence="1">M133</strain>
    </source>
</reference>
<protein>
    <submittedName>
        <fullName evidence="1">Uncharacterized protein</fullName>
    </submittedName>
</protein>
<proteinExistence type="predicted"/>
<dbReference type="AlphaFoldDB" id="A0A8A4TLE5"/>
<dbReference type="Proteomes" id="UP000663929">
    <property type="component" value="Chromosome"/>
</dbReference>
<dbReference type="KEGG" id="scor:J3U87_29240"/>
<dbReference type="RefSeq" id="WP_237379320.1">
    <property type="nucleotide sequence ID" value="NZ_CP071793.1"/>
</dbReference>
<organism evidence="1 2">
    <name type="scientific">Sulfidibacter corallicola</name>
    <dbReference type="NCBI Taxonomy" id="2818388"/>
    <lineage>
        <taxon>Bacteria</taxon>
        <taxon>Pseudomonadati</taxon>
        <taxon>Acidobacteriota</taxon>
        <taxon>Holophagae</taxon>
        <taxon>Acanthopleuribacterales</taxon>
        <taxon>Acanthopleuribacteraceae</taxon>
        <taxon>Sulfidibacter</taxon>
    </lineage>
</organism>
<evidence type="ECO:0000313" key="1">
    <source>
        <dbReference type="EMBL" id="QTD49688.1"/>
    </source>
</evidence>
<name>A0A8A4TLE5_SULCO</name>
<sequence length="174" mass="20982">MENIFHRDEMTQIVHPKDWTPEQILDHDGIFYLKDVVEPLNICTKKVRKRARKIIEDDIDPWEEIGVRILWNYWVVRMSVFSRCYSAFTPARVSTIKASWDANTMLHQRGLYYLTDVCKKIPFTAHQLRYQVKQRDRPRDEIGVYRDDEMGAYLVDMELFAKWLKEIWKGRWVA</sequence>
<evidence type="ECO:0000313" key="2">
    <source>
        <dbReference type="Proteomes" id="UP000663929"/>
    </source>
</evidence>
<gene>
    <name evidence="1" type="ORF">J3U87_29240</name>
</gene>
<dbReference type="EMBL" id="CP071793">
    <property type="protein sequence ID" value="QTD49688.1"/>
    <property type="molecule type" value="Genomic_DNA"/>
</dbReference>
<accession>A0A8A4TLE5</accession>